<sequence>MKRIVFAILGIAALAAIGFVASFSSYVQNSEGEPKNVLLAEWGRDHHLGPVVAKAEDFYYAHINKVPVGGSPTAVPGFNEVQSPAATTDPTPEPTQPRTTASSQKSTPASNDPSTQASRSSSLSSNLDSLATTNLAPPATVDSPVSKKLKGEGAWVPVGSTVNGKPAIYVTRVRADNIHTSVFASLMWINTDLAKAVFVPGYIEPGGPSPTNGALSKSLQSRVLANFNGAFRLDDTRGGYYYKGTTVRPLVSGKATAVIYNDGSIKIGRWGRDVNMTKDVEIARQNLALIIDGGSSRVQSGNSFQWGATTHGETFAWRSAIGQRADGSIIYIGSPGLSAQGMANTMVNAGVKRAMVLDMNNWWVAGFYFRHASNGDPICAKLDPNIQEGCSRFLKRYKRDSFDFVARP</sequence>
<feature type="compositionally biased region" description="Low complexity" evidence="1">
    <location>
        <begin position="84"/>
        <end position="101"/>
    </location>
</feature>
<name>A0A6J6VVG8_9ZZZZ</name>
<dbReference type="InterPro" id="IPR018711">
    <property type="entry name" value="NAGPA"/>
</dbReference>
<organism evidence="3">
    <name type="scientific">freshwater metagenome</name>
    <dbReference type="NCBI Taxonomy" id="449393"/>
    <lineage>
        <taxon>unclassified sequences</taxon>
        <taxon>metagenomes</taxon>
        <taxon>ecological metagenomes</taxon>
    </lineage>
</organism>
<dbReference type="AlphaFoldDB" id="A0A6J6VVG8"/>
<evidence type="ECO:0000256" key="1">
    <source>
        <dbReference type="SAM" id="MobiDB-lite"/>
    </source>
</evidence>
<proteinExistence type="predicted"/>
<dbReference type="Pfam" id="PF09992">
    <property type="entry name" value="NAGPA"/>
    <property type="match status" value="1"/>
</dbReference>
<reference evidence="3" key="1">
    <citation type="submission" date="2020-05" db="EMBL/GenBank/DDBJ databases">
        <authorList>
            <person name="Chiriac C."/>
            <person name="Salcher M."/>
            <person name="Ghai R."/>
            <person name="Kavagutti S V."/>
        </authorList>
    </citation>
    <scope>NUCLEOTIDE SEQUENCE</scope>
</reference>
<accession>A0A6J6VVG8</accession>
<feature type="compositionally biased region" description="Low complexity" evidence="1">
    <location>
        <begin position="114"/>
        <end position="135"/>
    </location>
</feature>
<dbReference type="EMBL" id="CAEZZX010000054">
    <property type="protein sequence ID" value="CAB4775349.1"/>
    <property type="molecule type" value="Genomic_DNA"/>
</dbReference>
<feature type="region of interest" description="Disordered" evidence="1">
    <location>
        <begin position="74"/>
        <end position="148"/>
    </location>
</feature>
<feature type="domain" description="Phosphodiester glycosidase" evidence="2">
    <location>
        <begin position="226"/>
        <end position="358"/>
    </location>
</feature>
<gene>
    <name evidence="3" type="ORF">UFOPK2938_00378</name>
</gene>
<protein>
    <submittedName>
        <fullName evidence="3">Unannotated protein</fullName>
    </submittedName>
</protein>
<feature type="compositionally biased region" description="Polar residues" evidence="1">
    <location>
        <begin position="102"/>
        <end position="113"/>
    </location>
</feature>
<evidence type="ECO:0000313" key="3">
    <source>
        <dbReference type="EMBL" id="CAB4775349.1"/>
    </source>
</evidence>
<evidence type="ECO:0000259" key="2">
    <source>
        <dbReference type="Pfam" id="PF09992"/>
    </source>
</evidence>